<accession>A0ABW3HC84</accession>
<dbReference type="EC" id="3.2.1.51" evidence="3"/>
<dbReference type="InterPro" id="IPR016286">
    <property type="entry name" value="FUC_metazoa-typ"/>
</dbReference>
<evidence type="ECO:0000313" key="10">
    <source>
        <dbReference type="Proteomes" id="UP001597044"/>
    </source>
</evidence>
<gene>
    <name evidence="9" type="ORF">ACFQ0F_01305</name>
</gene>
<dbReference type="RefSeq" id="WP_379068229.1">
    <property type="nucleotide sequence ID" value="NZ_JBHTIT010000001.1"/>
</dbReference>
<dbReference type="InterPro" id="IPR031919">
    <property type="entry name" value="Fucosidase_C"/>
</dbReference>
<evidence type="ECO:0000256" key="6">
    <source>
        <dbReference type="ARBA" id="ARBA00023295"/>
    </source>
</evidence>
<evidence type="ECO:0000256" key="5">
    <source>
        <dbReference type="ARBA" id="ARBA00022801"/>
    </source>
</evidence>
<dbReference type="SMART" id="SM00812">
    <property type="entry name" value="Alpha_L_fucos"/>
    <property type="match status" value="1"/>
</dbReference>
<feature type="domain" description="Glycoside hydrolase family 29 N-terminal" evidence="7">
    <location>
        <begin position="42"/>
        <end position="430"/>
    </location>
</feature>
<reference evidence="10" key="1">
    <citation type="journal article" date="2019" name="Int. J. Syst. Evol. Microbiol.">
        <title>The Global Catalogue of Microorganisms (GCM) 10K type strain sequencing project: providing services to taxonomists for standard genome sequencing and annotation.</title>
        <authorList>
            <consortium name="The Broad Institute Genomics Platform"/>
            <consortium name="The Broad Institute Genome Sequencing Center for Infectious Disease"/>
            <person name="Wu L."/>
            <person name="Ma J."/>
        </authorList>
    </citation>
    <scope>NUCLEOTIDE SEQUENCE [LARGE SCALE GENOMIC DNA]</scope>
    <source>
        <strain evidence="10">CCUG 63419</strain>
    </source>
</reference>
<dbReference type="Gene3D" id="2.60.40.1180">
    <property type="entry name" value="Golgi alpha-mannosidase II"/>
    <property type="match status" value="1"/>
</dbReference>
<evidence type="ECO:0000259" key="7">
    <source>
        <dbReference type="Pfam" id="PF01120"/>
    </source>
</evidence>
<comment type="caution">
    <text evidence="9">The sequence shown here is derived from an EMBL/GenBank/DDBJ whole genome shotgun (WGS) entry which is preliminary data.</text>
</comment>
<comment type="function">
    <text evidence="1">Alpha-L-fucosidase is responsible for hydrolyzing the alpha-1,6-linked fucose joined to the reducing-end N-acetylglucosamine of the carbohydrate moieties of glycoproteins.</text>
</comment>
<name>A0ABW3HC84_9GAMM</name>
<keyword evidence="10" id="KW-1185">Reference proteome</keyword>
<sequence length="532" mass="57847">MSKNYFTPLLLATAMLSGCDNSGVSSDSESVSGGSEGVPSTAIHYEATKESLDQHQLPQWWADAKFGIFIHWGLYSVPAYAPTGYPGIPPGIAAPPGCSPYAEWYWFVQQAPICLTWSKHLQNQGAGFVYDDFIPQWKADSFDPDAWIKLFEQAGAKYFVLTTKHHDGFALWPTRTTQRNAMDMGPKRDLVGELFAAAHRADDRVKPGLYFSIPEWYNPAPKPLDAYLPTDLSVDSALATFGTIFGPLSIYGPRNAYTQLPVPYTGQGTVRDYASDIVRPQFEELINDYKPSIIWCDIGGRESYFKSNQSIANFYNNAKTTHPEGVVVNDRCGEKSKTHLDFNTVEFGAGSPIPPFEATRGIGESFGFNMEEEKSNHYLSASELIHTLVSTVAQGGNLLLDIGPKADGSIPDSMTTRLQAIGAWLGINGKSIYGSTQWTQSSDGGSNYFTVGKDGALYIIATEWPSAQTLTVNASVPLTASSKIVLLGSDGTPLQYKQNGSQLVITLPSGGAQMAATKSQSAFVFRVSPVAL</sequence>
<dbReference type="Gene3D" id="3.20.20.80">
    <property type="entry name" value="Glycosidases"/>
    <property type="match status" value="1"/>
</dbReference>
<dbReference type="PANTHER" id="PTHR10030:SF37">
    <property type="entry name" value="ALPHA-L-FUCOSIDASE-RELATED"/>
    <property type="match status" value="1"/>
</dbReference>
<evidence type="ECO:0000256" key="4">
    <source>
        <dbReference type="ARBA" id="ARBA00022729"/>
    </source>
</evidence>
<dbReference type="PANTHER" id="PTHR10030">
    <property type="entry name" value="ALPHA-L-FUCOSIDASE"/>
    <property type="match status" value="1"/>
</dbReference>
<evidence type="ECO:0000256" key="2">
    <source>
        <dbReference type="ARBA" id="ARBA00007951"/>
    </source>
</evidence>
<dbReference type="InterPro" id="IPR000933">
    <property type="entry name" value="Glyco_hydro_29"/>
</dbReference>
<keyword evidence="6" id="KW-0326">Glycosidase</keyword>
<feature type="domain" description="Alpha-L-fucosidase C-terminal" evidence="8">
    <location>
        <begin position="448"/>
        <end position="527"/>
    </location>
</feature>
<dbReference type="PRINTS" id="PR00741">
    <property type="entry name" value="GLHYDRLASE29"/>
</dbReference>
<dbReference type="InterPro" id="IPR057739">
    <property type="entry name" value="Glyco_hydro_29_N"/>
</dbReference>
<comment type="similarity">
    <text evidence="2">Belongs to the glycosyl hydrolase 29 family.</text>
</comment>
<keyword evidence="5" id="KW-0378">Hydrolase</keyword>
<dbReference type="PROSITE" id="PS51257">
    <property type="entry name" value="PROKAR_LIPOPROTEIN"/>
    <property type="match status" value="1"/>
</dbReference>
<dbReference type="EMBL" id="JBHTIT010000001">
    <property type="protein sequence ID" value="MFD0949043.1"/>
    <property type="molecule type" value="Genomic_DNA"/>
</dbReference>
<evidence type="ECO:0000256" key="1">
    <source>
        <dbReference type="ARBA" id="ARBA00004071"/>
    </source>
</evidence>
<dbReference type="InterPro" id="IPR013780">
    <property type="entry name" value="Glyco_hydro_b"/>
</dbReference>
<protein>
    <recommendedName>
        <fullName evidence="3">alpha-L-fucosidase</fullName>
        <ecNumber evidence="3">3.2.1.51</ecNumber>
    </recommendedName>
</protein>
<dbReference type="PIRSF" id="PIRSF001092">
    <property type="entry name" value="Alpha-L-fucosidase"/>
    <property type="match status" value="1"/>
</dbReference>
<dbReference type="Proteomes" id="UP001597044">
    <property type="component" value="Unassembled WGS sequence"/>
</dbReference>
<dbReference type="InterPro" id="IPR017853">
    <property type="entry name" value="GH"/>
</dbReference>
<evidence type="ECO:0000313" key="9">
    <source>
        <dbReference type="EMBL" id="MFD0949043.1"/>
    </source>
</evidence>
<dbReference type="SUPFAM" id="SSF51445">
    <property type="entry name" value="(Trans)glycosidases"/>
    <property type="match status" value="1"/>
</dbReference>
<organism evidence="9 10">
    <name type="scientific">Paraperlucidibaca wandonensis</name>
    <dbReference type="NCBI Taxonomy" id="1268273"/>
    <lineage>
        <taxon>Bacteria</taxon>
        <taxon>Pseudomonadati</taxon>
        <taxon>Pseudomonadota</taxon>
        <taxon>Gammaproteobacteria</taxon>
        <taxon>Moraxellales</taxon>
        <taxon>Moraxellaceae</taxon>
        <taxon>Paraperlucidibaca</taxon>
    </lineage>
</organism>
<dbReference type="Pfam" id="PF16757">
    <property type="entry name" value="Fucosidase_C"/>
    <property type="match status" value="1"/>
</dbReference>
<evidence type="ECO:0000259" key="8">
    <source>
        <dbReference type="Pfam" id="PF16757"/>
    </source>
</evidence>
<evidence type="ECO:0000256" key="3">
    <source>
        <dbReference type="ARBA" id="ARBA00012662"/>
    </source>
</evidence>
<dbReference type="Pfam" id="PF01120">
    <property type="entry name" value="Alpha_L_fucos"/>
    <property type="match status" value="1"/>
</dbReference>
<keyword evidence="4" id="KW-0732">Signal</keyword>
<proteinExistence type="inferred from homology"/>